<name>A0A9P8ANP1_9AGAR</name>
<feature type="transmembrane region" description="Helical" evidence="1">
    <location>
        <begin position="42"/>
        <end position="63"/>
    </location>
</feature>
<keyword evidence="1" id="KW-0812">Transmembrane</keyword>
<dbReference type="GeneID" id="66103254"/>
<dbReference type="EMBL" id="MU250554">
    <property type="protein sequence ID" value="KAG7442054.1"/>
    <property type="molecule type" value="Genomic_DNA"/>
</dbReference>
<organism evidence="2 3">
    <name type="scientific">Guyanagaster necrorhizus</name>
    <dbReference type="NCBI Taxonomy" id="856835"/>
    <lineage>
        <taxon>Eukaryota</taxon>
        <taxon>Fungi</taxon>
        <taxon>Dikarya</taxon>
        <taxon>Basidiomycota</taxon>
        <taxon>Agaricomycotina</taxon>
        <taxon>Agaricomycetes</taxon>
        <taxon>Agaricomycetidae</taxon>
        <taxon>Agaricales</taxon>
        <taxon>Marasmiineae</taxon>
        <taxon>Physalacriaceae</taxon>
        <taxon>Guyanagaster</taxon>
    </lineage>
</organism>
<dbReference type="Proteomes" id="UP000812287">
    <property type="component" value="Unassembled WGS sequence"/>
</dbReference>
<keyword evidence="3" id="KW-1185">Reference proteome</keyword>
<dbReference type="RefSeq" id="XP_043035554.1">
    <property type="nucleotide sequence ID" value="XM_043180958.1"/>
</dbReference>
<evidence type="ECO:0000313" key="3">
    <source>
        <dbReference type="Proteomes" id="UP000812287"/>
    </source>
</evidence>
<dbReference type="AlphaFoldDB" id="A0A9P8ANP1"/>
<gene>
    <name evidence="2" type="ORF">BT62DRAFT_453986</name>
</gene>
<proteinExistence type="predicted"/>
<keyword evidence="1" id="KW-0472">Membrane</keyword>
<evidence type="ECO:0000313" key="2">
    <source>
        <dbReference type="EMBL" id="KAG7442054.1"/>
    </source>
</evidence>
<evidence type="ECO:0000256" key="1">
    <source>
        <dbReference type="SAM" id="Phobius"/>
    </source>
</evidence>
<comment type="caution">
    <text evidence="2">The sequence shown here is derived from an EMBL/GenBank/DDBJ whole genome shotgun (WGS) entry which is preliminary data.</text>
</comment>
<reference evidence="2" key="1">
    <citation type="submission" date="2020-11" db="EMBL/GenBank/DDBJ databases">
        <title>Adaptations for nitrogen fixation in a non-lichenized fungal sporocarp promotes dispersal by wood-feeding termites.</title>
        <authorList>
            <consortium name="DOE Joint Genome Institute"/>
            <person name="Koch R.A."/>
            <person name="Yoon G."/>
            <person name="Arayal U."/>
            <person name="Lail K."/>
            <person name="Amirebrahimi M."/>
            <person name="Labutti K."/>
            <person name="Lipzen A."/>
            <person name="Riley R."/>
            <person name="Barry K."/>
            <person name="Henrissat B."/>
            <person name="Grigoriev I.V."/>
            <person name="Herr J.R."/>
            <person name="Aime M.C."/>
        </authorList>
    </citation>
    <scope>NUCLEOTIDE SEQUENCE</scope>
    <source>
        <strain evidence="2">MCA 3950</strain>
    </source>
</reference>
<accession>A0A9P8ANP1</accession>
<protein>
    <submittedName>
        <fullName evidence="2">Uncharacterized protein</fullName>
    </submittedName>
</protein>
<keyword evidence="1" id="KW-1133">Transmembrane helix</keyword>
<sequence length="81" mass="8957">MPSLFVHVAQKKTYSACQTCPPSRGFFCPELRRQQLGLCRNLPYISLPIVVAPMALASMASLISTHLCHRELYGRGSEGYG</sequence>